<name>A0ACC2QJY5_9NEOP</name>
<dbReference type="Proteomes" id="UP001231649">
    <property type="component" value="Chromosome 13"/>
</dbReference>
<organism evidence="1 2">
    <name type="scientific">Mythimna loreyi</name>
    <dbReference type="NCBI Taxonomy" id="667449"/>
    <lineage>
        <taxon>Eukaryota</taxon>
        <taxon>Metazoa</taxon>
        <taxon>Ecdysozoa</taxon>
        <taxon>Arthropoda</taxon>
        <taxon>Hexapoda</taxon>
        <taxon>Insecta</taxon>
        <taxon>Pterygota</taxon>
        <taxon>Neoptera</taxon>
        <taxon>Endopterygota</taxon>
        <taxon>Lepidoptera</taxon>
        <taxon>Glossata</taxon>
        <taxon>Ditrysia</taxon>
        <taxon>Noctuoidea</taxon>
        <taxon>Noctuidae</taxon>
        <taxon>Noctuinae</taxon>
        <taxon>Hadenini</taxon>
        <taxon>Mythimna</taxon>
    </lineage>
</organism>
<keyword evidence="2" id="KW-1185">Reference proteome</keyword>
<sequence length="691" mass="76783">MSASATPGKCIYIVQYSPFTSFVHPSFWHTLTEMKLDVDKLEGTTKQIWGKFSNRDDMGAVFEVDGTSFNKEPEDDQLYTNVKGTLMNKNTMEEFKSIEKATFLSVVGKEIWATIQDKKIWITKPSSLLHFIIISFADLKKFNYYYWFGFPSPMQPTVYMKDKSLSITAIFSAKQIAELAQIYKALDREQKCFFAVTKENNMICVKTLSSILDINEGPLNNIDLSSMYFVFNDPSNVDNPGWPLRMYLAVLTDHCPSLLEADIKVIGLRSNATGNIESSRYFLVTAAMEDVKNKPCTVSDFWVGWEKNGKGSFGPRVAKMSASLDPVILADTASDLNIKLMKWRLVPDINVDVMKSTKCLLLGAGTLGCHVARDLLAWGFRHITFIDNGKVSYSNPTRQVLYNFQDCLSGGRDKAEAAADSLKNILPTAVSKGITAHIPMPGHPIGELLKEETISNIKIITEAIADHDVIFLLLDTREARWLPTLIAAHYGKIVINAALGFDSYLVMRHGIGDFDPDETTSVSTAWIAGGNLGCYFCNDVTAPGNSMKDRTLDQQCTVTRPGVAAIAGALAVEILVGLLQHPLRVNAPAVYNVNGDTEDVPPEFQGILGPIPHSIRGFLHSYQTVTPTCAKFKQCIACSEVVLNKYRQENIEFLLEVFNSGNYLEEVTGLHELHLAAEMTDILTFSDEDEE</sequence>
<evidence type="ECO:0000313" key="2">
    <source>
        <dbReference type="Proteomes" id="UP001231649"/>
    </source>
</evidence>
<proteinExistence type="predicted"/>
<dbReference type="EMBL" id="CM056789">
    <property type="protein sequence ID" value="KAJ8718507.1"/>
    <property type="molecule type" value="Genomic_DNA"/>
</dbReference>
<accession>A0ACC2QJY5</accession>
<gene>
    <name evidence="1" type="ORF">PYW08_002744</name>
</gene>
<reference evidence="1" key="1">
    <citation type="submission" date="2023-03" db="EMBL/GenBank/DDBJ databases">
        <title>Chromosome-level genomes of two armyworms, Mythimna separata and Mythimna loreyi, provide insights into the biosynthesis and reception of sex pheromones.</title>
        <authorList>
            <person name="Zhao H."/>
        </authorList>
    </citation>
    <scope>NUCLEOTIDE SEQUENCE</scope>
    <source>
        <strain evidence="1">BeijingLab</strain>
    </source>
</reference>
<protein>
    <submittedName>
        <fullName evidence="1">Uncharacterized protein</fullName>
    </submittedName>
</protein>
<evidence type="ECO:0000313" key="1">
    <source>
        <dbReference type="EMBL" id="KAJ8718507.1"/>
    </source>
</evidence>
<comment type="caution">
    <text evidence="1">The sequence shown here is derived from an EMBL/GenBank/DDBJ whole genome shotgun (WGS) entry which is preliminary data.</text>
</comment>